<feature type="signal peptide" evidence="1">
    <location>
        <begin position="1"/>
        <end position="19"/>
    </location>
</feature>
<keyword evidence="3" id="KW-1185">Reference proteome</keyword>
<evidence type="ECO:0000256" key="1">
    <source>
        <dbReference type="SAM" id="SignalP"/>
    </source>
</evidence>
<gene>
    <name evidence="2" type="ORF">HQN60_15725</name>
</gene>
<dbReference type="AlphaFoldDB" id="A0A6M8SYS0"/>
<keyword evidence="1" id="KW-0732">Signal</keyword>
<organism evidence="2 3">
    <name type="scientific">Deefgea piscis</name>
    <dbReference type="NCBI Taxonomy" id="2739061"/>
    <lineage>
        <taxon>Bacteria</taxon>
        <taxon>Pseudomonadati</taxon>
        <taxon>Pseudomonadota</taxon>
        <taxon>Betaproteobacteria</taxon>
        <taxon>Neisseriales</taxon>
        <taxon>Chitinibacteraceae</taxon>
        <taxon>Deefgea</taxon>
    </lineage>
</organism>
<evidence type="ECO:0000313" key="2">
    <source>
        <dbReference type="EMBL" id="QKJ68260.1"/>
    </source>
</evidence>
<protein>
    <submittedName>
        <fullName evidence="2">Uncharacterized protein</fullName>
    </submittedName>
</protein>
<geneLocation type="plasmid" evidence="2 3">
    <name>unnamed1</name>
</geneLocation>
<dbReference type="EMBL" id="CP054144">
    <property type="protein sequence ID" value="QKJ68260.1"/>
    <property type="molecule type" value="Genomic_DNA"/>
</dbReference>
<accession>A0A6M8SYS0</accession>
<sequence>MHRTVVIFLAITIGNVAFAASSDSITSVQNAFECKQRLADTPAIRSALGNKEKSELRETGLSGNYTLSQPIKVFGYELHNVHISEDADTGTSYSITLPKSELKKLAQTAKLKANDGSYYRAFKGGHIEAGNSAPGSIALSCIWAN</sequence>
<keyword evidence="2" id="KW-0614">Plasmid</keyword>
<name>A0A6M8SYS0_9NEIS</name>
<dbReference type="RefSeq" id="WP_173534761.1">
    <property type="nucleotide sequence ID" value="NZ_CP054144.1"/>
</dbReference>
<proteinExistence type="predicted"/>
<reference evidence="2 3" key="1">
    <citation type="submission" date="2020-05" db="EMBL/GenBank/DDBJ databases">
        <title>Complete genome sequence of Deefgea sp. D17.</title>
        <authorList>
            <person name="Bae J.-W."/>
            <person name="Han J.E."/>
        </authorList>
    </citation>
    <scope>NUCLEOTIDE SEQUENCE [LARGE SCALE GENOMIC DNA]</scope>
    <source>
        <strain evidence="2 3">D17</strain>
        <plasmid evidence="2 3">unnamed1</plasmid>
    </source>
</reference>
<dbReference type="KEGG" id="dee:HQN60_15725"/>
<dbReference type="Proteomes" id="UP000504844">
    <property type="component" value="Plasmid unnamed1"/>
</dbReference>
<evidence type="ECO:0000313" key="3">
    <source>
        <dbReference type="Proteomes" id="UP000504844"/>
    </source>
</evidence>
<feature type="chain" id="PRO_5026783571" evidence="1">
    <location>
        <begin position="20"/>
        <end position="145"/>
    </location>
</feature>